<name>A0AA38FVG6_TAXCH</name>
<dbReference type="EMBL" id="JAHRHJ020000006">
    <property type="protein sequence ID" value="KAH9311139.1"/>
    <property type="molecule type" value="Genomic_DNA"/>
</dbReference>
<feature type="non-terminal residue" evidence="2">
    <location>
        <position position="1"/>
    </location>
</feature>
<gene>
    <name evidence="2" type="ORF">KI387_026174</name>
</gene>
<keyword evidence="3" id="KW-1185">Reference proteome</keyword>
<feature type="region of interest" description="Disordered" evidence="1">
    <location>
        <begin position="1"/>
        <end position="21"/>
    </location>
</feature>
<comment type="caution">
    <text evidence="2">The sequence shown here is derived from an EMBL/GenBank/DDBJ whole genome shotgun (WGS) entry which is preliminary data.</text>
</comment>
<proteinExistence type="predicted"/>
<evidence type="ECO:0000313" key="3">
    <source>
        <dbReference type="Proteomes" id="UP000824469"/>
    </source>
</evidence>
<dbReference type="Proteomes" id="UP000824469">
    <property type="component" value="Unassembled WGS sequence"/>
</dbReference>
<dbReference type="AlphaFoldDB" id="A0AA38FVG6"/>
<feature type="non-terminal residue" evidence="2">
    <location>
        <position position="68"/>
    </location>
</feature>
<evidence type="ECO:0000256" key="1">
    <source>
        <dbReference type="SAM" id="MobiDB-lite"/>
    </source>
</evidence>
<reference evidence="2 3" key="1">
    <citation type="journal article" date="2021" name="Nat. Plants">
        <title>The Taxus genome provides insights into paclitaxel biosynthesis.</title>
        <authorList>
            <person name="Xiong X."/>
            <person name="Gou J."/>
            <person name="Liao Q."/>
            <person name="Li Y."/>
            <person name="Zhou Q."/>
            <person name="Bi G."/>
            <person name="Li C."/>
            <person name="Du R."/>
            <person name="Wang X."/>
            <person name="Sun T."/>
            <person name="Guo L."/>
            <person name="Liang H."/>
            <person name="Lu P."/>
            <person name="Wu Y."/>
            <person name="Zhang Z."/>
            <person name="Ro D.K."/>
            <person name="Shang Y."/>
            <person name="Huang S."/>
            <person name="Yan J."/>
        </authorList>
    </citation>
    <scope>NUCLEOTIDE SEQUENCE [LARGE SCALE GENOMIC DNA]</scope>
    <source>
        <strain evidence="2">Ta-2019</strain>
    </source>
</reference>
<evidence type="ECO:0000313" key="2">
    <source>
        <dbReference type="EMBL" id="KAH9311139.1"/>
    </source>
</evidence>
<protein>
    <submittedName>
        <fullName evidence="2">Uncharacterized protein</fullName>
    </submittedName>
</protein>
<accession>A0AA38FVG6</accession>
<feature type="compositionally biased region" description="Low complexity" evidence="1">
    <location>
        <begin position="1"/>
        <end position="16"/>
    </location>
</feature>
<organism evidence="2 3">
    <name type="scientific">Taxus chinensis</name>
    <name type="common">Chinese yew</name>
    <name type="synonym">Taxus wallichiana var. chinensis</name>
    <dbReference type="NCBI Taxonomy" id="29808"/>
    <lineage>
        <taxon>Eukaryota</taxon>
        <taxon>Viridiplantae</taxon>
        <taxon>Streptophyta</taxon>
        <taxon>Embryophyta</taxon>
        <taxon>Tracheophyta</taxon>
        <taxon>Spermatophyta</taxon>
        <taxon>Pinopsida</taxon>
        <taxon>Pinidae</taxon>
        <taxon>Conifers II</taxon>
        <taxon>Cupressales</taxon>
        <taxon>Taxaceae</taxon>
        <taxon>Taxus</taxon>
    </lineage>
</organism>
<sequence length="68" mass="7748">KMHSAPPTTATENPEPLSQDKINEYTNISEQGMEVSTWRSQILKEIEGVIAKFTGLYQNINRVNKELQ</sequence>